<dbReference type="InterPro" id="IPR044528">
    <property type="entry name" value="POD-like_MBL-fold"/>
</dbReference>
<evidence type="ECO:0000256" key="8">
    <source>
        <dbReference type="ARBA" id="ARBA00023002"/>
    </source>
</evidence>
<dbReference type="GO" id="GO:0046872">
    <property type="term" value="F:metal ion binding"/>
    <property type="evidence" value="ECO:0007669"/>
    <property type="project" value="UniProtKB-KW"/>
</dbReference>
<evidence type="ECO:0000256" key="7">
    <source>
        <dbReference type="ARBA" id="ARBA00022990"/>
    </source>
</evidence>
<dbReference type="GO" id="GO:0005739">
    <property type="term" value="C:mitochondrion"/>
    <property type="evidence" value="ECO:0007669"/>
    <property type="project" value="UniProtKB-SubCell"/>
</dbReference>
<dbReference type="GO" id="GO:0070813">
    <property type="term" value="P:hydrogen sulfide metabolic process"/>
    <property type="evidence" value="ECO:0007669"/>
    <property type="project" value="TreeGrafter"/>
</dbReference>
<keyword evidence="6" id="KW-0223">Dioxygenase</keyword>
<comment type="subunit">
    <text evidence="12">Homodimer. Monomer. Interacts with TST. May interact with RELA.</text>
</comment>
<comment type="similarity">
    <text evidence="3">Belongs to the metallo-beta-lactamase superfamily. Glyoxalase II family.</text>
</comment>
<evidence type="ECO:0000313" key="17">
    <source>
        <dbReference type="Proteomes" id="UP000038040"/>
    </source>
</evidence>
<dbReference type="EC" id="1.13.11.18" evidence="13"/>
<organism evidence="17 18">
    <name type="scientific">Dracunculus medinensis</name>
    <name type="common">Guinea worm</name>
    <dbReference type="NCBI Taxonomy" id="318479"/>
    <lineage>
        <taxon>Eukaryota</taxon>
        <taxon>Metazoa</taxon>
        <taxon>Ecdysozoa</taxon>
        <taxon>Nematoda</taxon>
        <taxon>Chromadorea</taxon>
        <taxon>Rhabditida</taxon>
        <taxon>Spirurina</taxon>
        <taxon>Dracunculoidea</taxon>
        <taxon>Dracunculidae</taxon>
        <taxon>Dracunculus</taxon>
    </lineage>
</organism>
<evidence type="ECO:0000256" key="6">
    <source>
        <dbReference type="ARBA" id="ARBA00022964"/>
    </source>
</evidence>
<feature type="domain" description="Metallo-beta-lactamase" evidence="16">
    <location>
        <begin position="12"/>
        <end position="185"/>
    </location>
</feature>
<evidence type="ECO:0000256" key="10">
    <source>
        <dbReference type="ARBA" id="ARBA00023128"/>
    </source>
</evidence>
<dbReference type="InterPro" id="IPR001279">
    <property type="entry name" value="Metallo-B-lactamas"/>
</dbReference>
<dbReference type="InterPro" id="IPR036866">
    <property type="entry name" value="RibonucZ/Hydroxyglut_hydro"/>
</dbReference>
<dbReference type="InterPro" id="IPR051682">
    <property type="entry name" value="Mito_Persulfide_Diox"/>
</dbReference>
<comment type="subcellular location">
    <subcellularLocation>
        <location evidence="2">Mitochondrion</location>
    </subcellularLocation>
</comment>
<dbReference type="GO" id="GO:0006749">
    <property type="term" value="P:glutathione metabolic process"/>
    <property type="evidence" value="ECO:0007669"/>
    <property type="project" value="InterPro"/>
</dbReference>
<evidence type="ECO:0000313" key="18">
    <source>
        <dbReference type="WBParaSite" id="DME_0000256001-mRNA-1"/>
    </source>
</evidence>
<keyword evidence="8" id="KW-0560">Oxidoreductase</keyword>
<dbReference type="Proteomes" id="UP000038040">
    <property type="component" value="Unplaced"/>
</dbReference>
<evidence type="ECO:0000256" key="13">
    <source>
        <dbReference type="ARBA" id="ARBA00066686"/>
    </source>
</evidence>
<reference evidence="18" key="1">
    <citation type="submission" date="2017-02" db="UniProtKB">
        <authorList>
            <consortium name="WormBaseParasite"/>
        </authorList>
    </citation>
    <scope>IDENTIFICATION</scope>
</reference>
<keyword evidence="10" id="KW-0496">Mitochondrion</keyword>
<dbReference type="Gene3D" id="3.60.15.10">
    <property type="entry name" value="Ribonuclease Z/Hydroxyacylglutathione hydrolase-like"/>
    <property type="match status" value="1"/>
</dbReference>
<keyword evidence="5" id="KW-0809">Transit peptide</keyword>
<proteinExistence type="inferred from homology"/>
<comment type="catalytic activity">
    <reaction evidence="11">
        <text>S-sulfanylglutathione + O2 + H2O = sulfite + glutathione + 2 H(+)</text>
        <dbReference type="Rhea" id="RHEA:12981"/>
        <dbReference type="ChEBI" id="CHEBI:15377"/>
        <dbReference type="ChEBI" id="CHEBI:15378"/>
        <dbReference type="ChEBI" id="CHEBI:15379"/>
        <dbReference type="ChEBI" id="CHEBI:17359"/>
        <dbReference type="ChEBI" id="CHEBI:57925"/>
        <dbReference type="ChEBI" id="CHEBI:58905"/>
        <dbReference type="EC" id="1.13.11.18"/>
    </reaction>
</comment>
<dbReference type="Pfam" id="PF00753">
    <property type="entry name" value="Lactamase_B"/>
    <property type="match status" value="1"/>
</dbReference>
<name>A0A0N4U6K4_DRAME</name>
<evidence type="ECO:0000256" key="4">
    <source>
        <dbReference type="ARBA" id="ARBA00022723"/>
    </source>
</evidence>
<keyword evidence="9" id="KW-0408">Iron</keyword>
<evidence type="ECO:0000256" key="12">
    <source>
        <dbReference type="ARBA" id="ARBA00065219"/>
    </source>
</evidence>
<dbReference type="SMART" id="SM00849">
    <property type="entry name" value="Lactamase_B"/>
    <property type="match status" value="1"/>
</dbReference>
<accession>A0A0N4U6K4</accession>
<evidence type="ECO:0000256" key="14">
    <source>
        <dbReference type="ARBA" id="ARBA00067300"/>
    </source>
</evidence>
<evidence type="ECO:0000256" key="9">
    <source>
        <dbReference type="ARBA" id="ARBA00023004"/>
    </source>
</evidence>
<evidence type="ECO:0000256" key="5">
    <source>
        <dbReference type="ARBA" id="ARBA00022946"/>
    </source>
</evidence>
<evidence type="ECO:0000256" key="2">
    <source>
        <dbReference type="ARBA" id="ARBA00004173"/>
    </source>
</evidence>
<dbReference type="PANTHER" id="PTHR43084">
    <property type="entry name" value="PERSULFIDE DIOXYGENASE ETHE1"/>
    <property type="match status" value="1"/>
</dbReference>
<sequence length="255" mass="29074">LFSFQLFEPISCTYTYILACASTRKTVIIDPVLETVERDAKLIQELNLKPLYAANTHVHADHITGSGELKRIFPRMKSVLSKHSGGVADMFVDDGDLLLFGDQNLEIRATPGHTDGNIFLLFYYWWNQVFSYIFHPLKKVFTGDALLIRGCGRTDFQQGNSAALYEAIHKKIFVLPDDFEIYPGHDYKGILMSTVGEEKKYNPRLTKPLKEFVEIMDKLNLGPPKQIDKAVPANKVCGVYELMDDIIRQKIWPNK</sequence>
<dbReference type="FunFam" id="3.60.15.10:FF:000013">
    <property type="entry name" value="Persulfide dioxygenase ETHE1, mitochondrial"/>
    <property type="match status" value="1"/>
</dbReference>
<comment type="cofactor">
    <cofactor evidence="1">
        <name>Fe(2+)</name>
        <dbReference type="ChEBI" id="CHEBI:29033"/>
    </cofactor>
</comment>
<dbReference type="PANTHER" id="PTHR43084:SF1">
    <property type="entry name" value="PERSULFIDE DIOXYGENASE ETHE1, MITOCHONDRIAL"/>
    <property type="match status" value="1"/>
</dbReference>
<dbReference type="AlphaFoldDB" id="A0A0N4U6K4"/>
<protein>
    <recommendedName>
        <fullName evidence="14">Persulfide dioxygenase ETHE1, mitochondrial</fullName>
        <ecNumber evidence="13">1.13.11.18</ecNumber>
    </recommendedName>
    <alternativeName>
        <fullName evidence="15">Sulfur dioxygenase ETHE1</fullName>
    </alternativeName>
</protein>
<dbReference type="GO" id="GO:0050313">
    <property type="term" value="F:sulfur dioxygenase activity"/>
    <property type="evidence" value="ECO:0007669"/>
    <property type="project" value="UniProtKB-EC"/>
</dbReference>
<keyword evidence="7" id="KW-0007">Acetylation</keyword>
<evidence type="ECO:0000256" key="11">
    <source>
        <dbReference type="ARBA" id="ARBA00050990"/>
    </source>
</evidence>
<dbReference type="SUPFAM" id="SSF56281">
    <property type="entry name" value="Metallo-hydrolase/oxidoreductase"/>
    <property type="match status" value="1"/>
</dbReference>
<evidence type="ECO:0000259" key="16">
    <source>
        <dbReference type="SMART" id="SM00849"/>
    </source>
</evidence>
<dbReference type="CDD" id="cd07724">
    <property type="entry name" value="POD-like_MBL-fold"/>
    <property type="match status" value="1"/>
</dbReference>
<evidence type="ECO:0000256" key="1">
    <source>
        <dbReference type="ARBA" id="ARBA00001954"/>
    </source>
</evidence>
<keyword evidence="4" id="KW-0479">Metal-binding</keyword>
<evidence type="ECO:0000256" key="15">
    <source>
        <dbReference type="ARBA" id="ARBA00077964"/>
    </source>
</evidence>
<dbReference type="WBParaSite" id="DME_0000256001-mRNA-1">
    <property type="protein sequence ID" value="DME_0000256001-mRNA-1"/>
    <property type="gene ID" value="DME_0000256001"/>
</dbReference>
<evidence type="ECO:0000256" key="3">
    <source>
        <dbReference type="ARBA" id="ARBA00006759"/>
    </source>
</evidence>